<feature type="transmembrane region" description="Helical" evidence="8">
    <location>
        <begin position="196"/>
        <end position="214"/>
    </location>
</feature>
<feature type="transmembrane region" description="Helical" evidence="8">
    <location>
        <begin position="462"/>
        <end position="485"/>
    </location>
</feature>
<feature type="transmembrane region" description="Helical" evidence="8">
    <location>
        <begin position="291"/>
        <end position="310"/>
    </location>
</feature>
<feature type="transmembrane region" description="Helical" evidence="8">
    <location>
        <begin position="396"/>
        <end position="415"/>
    </location>
</feature>
<evidence type="ECO:0000256" key="4">
    <source>
        <dbReference type="ARBA" id="ARBA00022679"/>
    </source>
</evidence>
<dbReference type="PANTHER" id="PTHR33908:SF11">
    <property type="entry name" value="MEMBRANE PROTEIN"/>
    <property type="match status" value="1"/>
</dbReference>
<dbReference type="Pfam" id="PF13231">
    <property type="entry name" value="PMT_2"/>
    <property type="match status" value="1"/>
</dbReference>
<dbReference type="InterPro" id="IPR050297">
    <property type="entry name" value="LipidA_mod_glycosyltrf_83"/>
</dbReference>
<evidence type="ECO:0000256" key="1">
    <source>
        <dbReference type="ARBA" id="ARBA00004651"/>
    </source>
</evidence>
<feature type="transmembrane region" description="Helical" evidence="8">
    <location>
        <begin position="151"/>
        <end position="172"/>
    </location>
</feature>
<keyword evidence="4 10" id="KW-0808">Transferase</keyword>
<dbReference type="GO" id="GO:0016757">
    <property type="term" value="F:glycosyltransferase activity"/>
    <property type="evidence" value="ECO:0007669"/>
    <property type="project" value="UniProtKB-KW"/>
</dbReference>
<evidence type="ECO:0000313" key="11">
    <source>
        <dbReference type="Proteomes" id="UP001221838"/>
    </source>
</evidence>
<evidence type="ECO:0000256" key="8">
    <source>
        <dbReference type="SAM" id="Phobius"/>
    </source>
</evidence>
<comment type="caution">
    <text evidence="10">The sequence shown here is derived from an EMBL/GenBank/DDBJ whole genome shotgun (WGS) entry which is preliminary data.</text>
</comment>
<evidence type="ECO:0000313" key="10">
    <source>
        <dbReference type="EMBL" id="MDC0709603.1"/>
    </source>
</evidence>
<protein>
    <submittedName>
        <fullName evidence="10">Glycosyltransferase family 39 protein</fullName>
        <ecNumber evidence="10">2.4.-.-</ecNumber>
    </submittedName>
</protein>
<dbReference type="RefSeq" id="WP_272138291.1">
    <property type="nucleotide sequence ID" value="NZ_JAQNDM010000002.1"/>
</dbReference>
<organism evidence="10 11">
    <name type="scientific">Stigmatella ashevillensis</name>
    <dbReference type="NCBI Taxonomy" id="2995309"/>
    <lineage>
        <taxon>Bacteria</taxon>
        <taxon>Pseudomonadati</taxon>
        <taxon>Myxococcota</taxon>
        <taxon>Myxococcia</taxon>
        <taxon>Myxococcales</taxon>
        <taxon>Cystobacterineae</taxon>
        <taxon>Archangiaceae</taxon>
        <taxon>Stigmatella</taxon>
    </lineage>
</organism>
<dbReference type="InterPro" id="IPR038731">
    <property type="entry name" value="RgtA/B/C-like"/>
</dbReference>
<dbReference type="Proteomes" id="UP001221838">
    <property type="component" value="Unassembled WGS sequence"/>
</dbReference>
<comment type="subcellular location">
    <subcellularLocation>
        <location evidence="1">Cell membrane</location>
        <topology evidence="1">Multi-pass membrane protein</topology>
    </subcellularLocation>
</comment>
<feature type="transmembrane region" description="Helical" evidence="8">
    <location>
        <begin position="226"/>
        <end position="247"/>
    </location>
</feature>
<evidence type="ECO:0000256" key="5">
    <source>
        <dbReference type="ARBA" id="ARBA00022692"/>
    </source>
</evidence>
<keyword evidence="2" id="KW-1003">Cell membrane</keyword>
<gene>
    <name evidence="10" type="ORF">POL68_14120</name>
</gene>
<dbReference type="EC" id="2.4.-.-" evidence="10"/>
<evidence type="ECO:0000259" key="9">
    <source>
        <dbReference type="Pfam" id="PF13231"/>
    </source>
</evidence>
<feature type="transmembrane region" description="Helical" evidence="8">
    <location>
        <begin position="427"/>
        <end position="450"/>
    </location>
</feature>
<keyword evidence="11" id="KW-1185">Reference proteome</keyword>
<reference evidence="10 11" key="1">
    <citation type="submission" date="2022-11" db="EMBL/GenBank/DDBJ databases">
        <title>Minimal conservation of predation-associated metabolite biosynthetic gene clusters underscores biosynthetic potential of Myxococcota including descriptions for ten novel species: Archangium lansinium sp. nov., Myxococcus landrumus sp. nov., Nannocystis bai.</title>
        <authorList>
            <person name="Ahearne A."/>
            <person name="Stevens C."/>
            <person name="Dowd S."/>
        </authorList>
    </citation>
    <scope>NUCLEOTIDE SEQUENCE [LARGE SCALE GENOMIC DNA]</scope>
    <source>
        <strain evidence="10 11">NCWAL01</strain>
    </source>
</reference>
<evidence type="ECO:0000256" key="2">
    <source>
        <dbReference type="ARBA" id="ARBA00022475"/>
    </source>
</evidence>
<feature type="transmembrane region" description="Helical" evidence="8">
    <location>
        <begin position="120"/>
        <end position="144"/>
    </location>
</feature>
<keyword evidence="6 8" id="KW-1133">Transmembrane helix</keyword>
<proteinExistence type="predicted"/>
<feature type="transmembrane region" description="Helical" evidence="8">
    <location>
        <begin position="365"/>
        <end position="384"/>
    </location>
</feature>
<evidence type="ECO:0000256" key="7">
    <source>
        <dbReference type="ARBA" id="ARBA00023136"/>
    </source>
</evidence>
<sequence>MLGRAPTRDERRLAWALWLLAFVALLLAERAVGFVRDEGIYFAASESYANWFRLLFRDPATALTDAAIVRAYDINHEHPVLMKQLFGLSRLLFHEGLGWLRPATAIRLPALVLAASIPPLLFLLGSALYGRAAGLFAALSFLLIPRHAFNAELACFDIPVVAMWLLVVYAFWRALEDGRWGLGCGLLFGLALATKHNALFLPFVLTPFALWRAWKESAALAEAREGLWRFVGLFAAVALLYGLLFVAQGPEGFQRKFLLLSPHVLLFVGLGAGAAWVLQGLFRSSVPTARALLPIATLAMFGPVLFYLHWPYLWHHPVERTAWYLAFHARHEHYPWFYLGQLLRAPPFPLEYVLVKTALTVPTSLLLPMVTGWLTVVGRGLLSLSSRTRSWVQRPSTSEALVAVNAVASILIISHPQVPHFGGVKHWIPSMAFLGLLSGAAVVRGCTALLERLRTRRPTLPSWTVEAPVFALLMLPALLGLVRVFPYGTAFYSELAGGVPGAASLGMQRQFWSSHVTGVLPWINAHAKPHARVYFHEVTGYSVHDYQRNGMLRQDIQPVWSPSEADLVAYQYHQEFRHQELEIWQAFGTKTPVTGLYVDETPQIIVYQRPGT</sequence>
<feature type="domain" description="Glycosyltransferase RgtA/B/C/D-like" evidence="9">
    <location>
        <begin position="103"/>
        <end position="215"/>
    </location>
</feature>
<evidence type="ECO:0000256" key="3">
    <source>
        <dbReference type="ARBA" id="ARBA00022676"/>
    </source>
</evidence>
<keyword evidence="5 8" id="KW-0812">Transmembrane</keyword>
<feature type="transmembrane region" description="Helical" evidence="8">
    <location>
        <begin position="259"/>
        <end position="279"/>
    </location>
</feature>
<dbReference type="EMBL" id="JAQNDM010000002">
    <property type="protein sequence ID" value="MDC0709603.1"/>
    <property type="molecule type" value="Genomic_DNA"/>
</dbReference>
<name>A0ABT5D8Z6_9BACT</name>
<keyword evidence="7 8" id="KW-0472">Membrane</keyword>
<evidence type="ECO:0000256" key="6">
    <source>
        <dbReference type="ARBA" id="ARBA00022989"/>
    </source>
</evidence>
<accession>A0ABT5D8Z6</accession>
<keyword evidence="3 10" id="KW-0328">Glycosyltransferase</keyword>
<dbReference type="PANTHER" id="PTHR33908">
    <property type="entry name" value="MANNOSYLTRANSFERASE YKCB-RELATED"/>
    <property type="match status" value="1"/>
</dbReference>